<evidence type="ECO:0000256" key="7">
    <source>
        <dbReference type="PROSITE-ProRule" id="PRU00042"/>
    </source>
</evidence>
<proteinExistence type="predicted"/>
<evidence type="ECO:0000256" key="1">
    <source>
        <dbReference type="ARBA" id="ARBA00004123"/>
    </source>
</evidence>
<dbReference type="Proteomes" id="UP000791440">
    <property type="component" value="Unassembled WGS sequence"/>
</dbReference>
<feature type="domain" description="C2H2-type" evidence="10">
    <location>
        <begin position="416"/>
        <end position="443"/>
    </location>
</feature>
<dbReference type="Pfam" id="PF07776">
    <property type="entry name" value="zf-AD"/>
    <property type="match status" value="1"/>
</dbReference>
<evidence type="ECO:0000256" key="6">
    <source>
        <dbReference type="ARBA" id="ARBA00023242"/>
    </source>
</evidence>
<dbReference type="GO" id="GO:0005634">
    <property type="term" value="C:nucleus"/>
    <property type="evidence" value="ECO:0007669"/>
    <property type="project" value="UniProtKB-SubCell"/>
</dbReference>
<dbReference type="GO" id="GO:0008270">
    <property type="term" value="F:zinc ion binding"/>
    <property type="evidence" value="ECO:0007669"/>
    <property type="project" value="UniProtKB-UniRule"/>
</dbReference>
<keyword evidence="3" id="KW-0677">Repeat</keyword>
<evidence type="ECO:0000256" key="8">
    <source>
        <dbReference type="PROSITE-ProRule" id="PRU01263"/>
    </source>
</evidence>
<keyword evidence="13" id="KW-1185">Reference proteome</keyword>
<reference evidence="12" key="1">
    <citation type="journal article" date="2016" name="Insect Biochem. Mol. Biol.">
        <title>Multifaceted biological insights from a draft genome sequence of the tobacco hornworm moth, Manduca sexta.</title>
        <authorList>
            <person name="Kanost M.R."/>
            <person name="Arrese E.L."/>
            <person name="Cao X."/>
            <person name="Chen Y.R."/>
            <person name="Chellapilla S."/>
            <person name="Goldsmith M.R."/>
            <person name="Grosse-Wilde E."/>
            <person name="Heckel D.G."/>
            <person name="Herndon N."/>
            <person name="Jiang H."/>
            <person name="Papanicolaou A."/>
            <person name="Qu J."/>
            <person name="Soulages J.L."/>
            <person name="Vogel H."/>
            <person name="Walters J."/>
            <person name="Waterhouse R.M."/>
            <person name="Ahn S.J."/>
            <person name="Almeida F.C."/>
            <person name="An C."/>
            <person name="Aqrawi P."/>
            <person name="Bretschneider A."/>
            <person name="Bryant W.B."/>
            <person name="Bucks S."/>
            <person name="Chao H."/>
            <person name="Chevignon G."/>
            <person name="Christen J.M."/>
            <person name="Clarke D.F."/>
            <person name="Dittmer N.T."/>
            <person name="Ferguson L.C.F."/>
            <person name="Garavelou S."/>
            <person name="Gordon K.H.J."/>
            <person name="Gunaratna R.T."/>
            <person name="Han Y."/>
            <person name="Hauser F."/>
            <person name="He Y."/>
            <person name="Heidel-Fischer H."/>
            <person name="Hirsh A."/>
            <person name="Hu Y."/>
            <person name="Jiang H."/>
            <person name="Kalra D."/>
            <person name="Klinner C."/>
            <person name="Konig C."/>
            <person name="Kovar C."/>
            <person name="Kroll A.R."/>
            <person name="Kuwar S.S."/>
            <person name="Lee S.L."/>
            <person name="Lehman R."/>
            <person name="Li K."/>
            <person name="Li Z."/>
            <person name="Liang H."/>
            <person name="Lovelace S."/>
            <person name="Lu Z."/>
            <person name="Mansfield J.H."/>
            <person name="McCulloch K.J."/>
            <person name="Mathew T."/>
            <person name="Morton B."/>
            <person name="Muzny D.M."/>
            <person name="Neunemann D."/>
            <person name="Ongeri F."/>
            <person name="Pauchet Y."/>
            <person name="Pu L.L."/>
            <person name="Pyrousis I."/>
            <person name="Rao X.J."/>
            <person name="Redding A."/>
            <person name="Roesel C."/>
            <person name="Sanchez-Gracia A."/>
            <person name="Schaack S."/>
            <person name="Shukla A."/>
            <person name="Tetreau G."/>
            <person name="Wang Y."/>
            <person name="Xiong G.H."/>
            <person name="Traut W."/>
            <person name="Walsh T.K."/>
            <person name="Worley K.C."/>
            <person name="Wu D."/>
            <person name="Wu W."/>
            <person name="Wu Y.Q."/>
            <person name="Zhang X."/>
            <person name="Zou Z."/>
            <person name="Zucker H."/>
            <person name="Briscoe A.D."/>
            <person name="Burmester T."/>
            <person name="Clem R.J."/>
            <person name="Feyereisen R."/>
            <person name="Grimmelikhuijzen C.J.P."/>
            <person name="Hamodrakas S.J."/>
            <person name="Hansson B.S."/>
            <person name="Huguet E."/>
            <person name="Jermiin L.S."/>
            <person name="Lan Q."/>
            <person name="Lehman H.K."/>
            <person name="Lorenzen M."/>
            <person name="Merzendorfer H."/>
            <person name="Michalopoulos I."/>
            <person name="Morton D.B."/>
            <person name="Muthukrishnan S."/>
            <person name="Oakeshott J.G."/>
            <person name="Palmer W."/>
            <person name="Park Y."/>
            <person name="Passarelli A.L."/>
            <person name="Rozas J."/>
            <person name="Schwartz L.M."/>
            <person name="Smith W."/>
            <person name="Southgate A."/>
            <person name="Vilcinskas A."/>
            <person name="Vogt R."/>
            <person name="Wang P."/>
            <person name="Werren J."/>
            <person name="Yu X.Q."/>
            <person name="Zhou J.J."/>
            <person name="Brown S.J."/>
            <person name="Scherer S.E."/>
            <person name="Richards S."/>
            <person name="Blissard G.W."/>
        </authorList>
    </citation>
    <scope>NUCLEOTIDE SEQUENCE</scope>
</reference>
<protein>
    <submittedName>
        <fullName evidence="12">Uncharacterized protein</fullName>
    </submittedName>
</protein>
<dbReference type="PANTHER" id="PTHR24379:SF121">
    <property type="entry name" value="C2H2-TYPE DOMAIN-CONTAINING PROTEIN"/>
    <property type="match status" value="1"/>
</dbReference>
<dbReference type="InterPro" id="IPR013087">
    <property type="entry name" value="Znf_C2H2_type"/>
</dbReference>
<feature type="binding site" evidence="8">
    <location>
        <position position="68"/>
    </location>
    <ligand>
        <name>Zn(2+)</name>
        <dbReference type="ChEBI" id="CHEBI:29105"/>
    </ligand>
</feature>
<accession>A0A922CLB9</accession>
<feature type="domain" description="C2H2-type" evidence="10">
    <location>
        <begin position="472"/>
        <end position="500"/>
    </location>
</feature>
<feature type="domain" description="C2H2-type" evidence="10">
    <location>
        <begin position="219"/>
        <end position="242"/>
    </location>
</feature>
<dbReference type="AlphaFoldDB" id="A0A922CLB9"/>
<dbReference type="PROSITE" id="PS51915">
    <property type="entry name" value="ZAD"/>
    <property type="match status" value="1"/>
</dbReference>
<dbReference type="SMART" id="SM00355">
    <property type="entry name" value="ZnF_C2H2"/>
    <property type="match status" value="10"/>
</dbReference>
<reference evidence="12" key="2">
    <citation type="submission" date="2020-12" db="EMBL/GenBank/DDBJ databases">
        <authorList>
            <person name="Kanost M."/>
        </authorList>
    </citation>
    <scope>NUCLEOTIDE SEQUENCE</scope>
</reference>
<dbReference type="Gene3D" id="3.40.1800.20">
    <property type="match status" value="1"/>
</dbReference>
<evidence type="ECO:0000256" key="5">
    <source>
        <dbReference type="ARBA" id="ARBA00022833"/>
    </source>
</evidence>
<evidence type="ECO:0000259" key="11">
    <source>
        <dbReference type="PROSITE" id="PS51915"/>
    </source>
</evidence>
<dbReference type="PROSITE" id="PS00028">
    <property type="entry name" value="ZINC_FINGER_C2H2_1"/>
    <property type="match status" value="5"/>
</dbReference>
<organism evidence="12 13">
    <name type="scientific">Manduca sexta</name>
    <name type="common">Tobacco hawkmoth</name>
    <name type="synonym">Tobacco hornworm</name>
    <dbReference type="NCBI Taxonomy" id="7130"/>
    <lineage>
        <taxon>Eukaryota</taxon>
        <taxon>Metazoa</taxon>
        <taxon>Ecdysozoa</taxon>
        <taxon>Arthropoda</taxon>
        <taxon>Hexapoda</taxon>
        <taxon>Insecta</taxon>
        <taxon>Pterygota</taxon>
        <taxon>Neoptera</taxon>
        <taxon>Endopterygota</taxon>
        <taxon>Lepidoptera</taxon>
        <taxon>Glossata</taxon>
        <taxon>Ditrysia</taxon>
        <taxon>Bombycoidea</taxon>
        <taxon>Sphingidae</taxon>
        <taxon>Sphinginae</taxon>
        <taxon>Sphingini</taxon>
        <taxon>Manduca</taxon>
    </lineage>
</organism>
<comment type="subcellular location">
    <subcellularLocation>
        <location evidence="1">Nucleus</location>
    </subcellularLocation>
</comment>
<feature type="region of interest" description="Disordered" evidence="9">
    <location>
        <begin position="143"/>
        <end position="164"/>
    </location>
</feature>
<dbReference type="SUPFAM" id="SSF57716">
    <property type="entry name" value="Glucocorticoid receptor-like (DNA-binding domain)"/>
    <property type="match status" value="1"/>
</dbReference>
<dbReference type="InterPro" id="IPR036236">
    <property type="entry name" value="Znf_C2H2_sf"/>
</dbReference>
<feature type="domain" description="C2H2-type" evidence="10">
    <location>
        <begin position="388"/>
        <end position="415"/>
    </location>
</feature>
<keyword evidence="6" id="KW-0539">Nucleus</keyword>
<dbReference type="EMBL" id="JH668402">
    <property type="protein sequence ID" value="KAG6451205.1"/>
    <property type="molecule type" value="Genomic_DNA"/>
</dbReference>
<name>A0A922CLB9_MANSE</name>
<evidence type="ECO:0000256" key="4">
    <source>
        <dbReference type="ARBA" id="ARBA00022771"/>
    </source>
</evidence>
<dbReference type="Pfam" id="PF00096">
    <property type="entry name" value="zf-C2H2"/>
    <property type="match status" value="3"/>
</dbReference>
<evidence type="ECO:0000313" key="13">
    <source>
        <dbReference type="Proteomes" id="UP000791440"/>
    </source>
</evidence>
<feature type="domain" description="C2H2-type" evidence="10">
    <location>
        <begin position="501"/>
        <end position="529"/>
    </location>
</feature>
<dbReference type="PROSITE" id="PS50157">
    <property type="entry name" value="ZINC_FINGER_C2H2_2"/>
    <property type="match status" value="6"/>
</dbReference>
<feature type="binding site" evidence="8">
    <location>
        <position position="71"/>
    </location>
    <ligand>
        <name>Zn(2+)</name>
        <dbReference type="ChEBI" id="CHEBI:29105"/>
    </ligand>
</feature>
<feature type="domain" description="ZAD" evidence="11">
    <location>
        <begin position="26"/>
        <end position="95"/>
    </location>
</feature>
<dbReference type="InterPro" id="IPR012934">
    <property type="entry name" value="Znf_AD"/>
</dbReference>
<feature type="binding site" evidence="8">
    <location>
        <position position="28"/>
    </location>
    <ligand>
        <name>Zn(2+)</name>
        <dbReference type="ChEBI" id="CHEBI:29105"/>
    </ligand>
</feature>
<evidence type="ECO:0000256" key="3">
    <source>
        <dbReference type="ARBA" id="ARBA00022737"/>
    </source>
</evidence>
<feature type="binding site" evidence="8">
    <location>
        <position position="31"/>
    </location>
    <ligand>
        <name>Zn(2+)</name>
        <dbReference type="ChEBI" id="CHEBI:29105"/>
    </ligand>
</feature>
<keyword evidence="5 8" id="KW-0862">Zinc</keyword>
<evidence type="ECO:0000256" key="9">
    <source>
        <dbReference type="SAM" id="MobiDB-lite"/>
    </source>
</evidence>
<gene>
    <name evidence="12" type="ORF">O3G_MSEX007014</name>
</gene>
<comment type="caution">
    <text evidence="12">The sequence shown here is derived from an EMBL/GenBank/DDBJ whole genome shotgun (WGS) entry which is preliminary data.</text>
</comment>
<sequence length="558" mass="64922">MLTDIRNERDLSLEPEDISEGQYETAICRICLKPGEIPIFDDEDVVSNVVEFGAIQLNENDNLPKHLCEACHLLLEAAVVFRQTAKKTEQILQGFKGFGFVNVSYEGLEYLRVVGGVLAYKTRDTNSYSEFSEHSVSNDLWSDLESKNEDSDDTDNLSSDSASSADIKKEKEYLFVKNYSDEEGDSDGNSIVTEGVKNDTFMIVVHDDENKVNKKTDPFTCSHCEASFKSMGELENHNELEHNIKLTDKVNCAVCKEVVSKSFYKVHMKLHREKYLEKKKTYKKVECKICNKYVTKAYYKQHMKMHGSEDGRAERMRDCTLCKKSISINYYNDHMRRIHKLGPNGEKLHDAFKKRKQKDIQCPVCDKKIKEDKYKNHLAQHGKPPKKYICEHCAKEFIHPSAFKTHCLLHKGEFKYKCFFCPYRAQHVGLLKVHVRTHTGDYNYKCTICTARFITKSNLNQHMQRHKGPGNIKCYECDRMFYRKRNMEEHYKTIHLAVKDVICNLCGKGFSNRDGMLSHQIKIHKRSRLLPRMASYLKFDKEDPQKIENENLNKEKEN</sequence>
<dbReference type="OrthoDB" id="6077919at2759"/>
<dbReference type="SUPFAM" id="SSF57667">
    <property type="entry name" value="beta-beta-alpha zinc fingers"/>
    <property type="match status" value="3"/>
</dbReference>
<feature type="domain" description="C2H2-type" evidence="10">
    <location>
        <begin position="444"/>
        <end position="471"/>
    </location>
</feature>
<dbReference type="PANTHER" id="PTHR24379">
    <property type="entry name" value="KRAB AND ZINC FINGER DOMAIN-CONTAINING"/>
    <property type="match status" value="1"/>
</dbReference>
<keyword evidence="4 7" id="KW-0863">Zinc-finger</keyword>
<evidence type="ECO:0000259" key="10">
    <source>
        <dbReference type="PROSITE" id="PS50157"/>
    </source>
</evidence>
<dbReference type="SMART" id="SM00868">
    <property type="entry name" value="zf-AD"/>
    <property type="match status" value="1"/>
</dbReference>
<dbReference type="Gene3D" id="3.30.160.60">
    <property type="entry name" value="Classic Zinc Finger"/>
    <property type="match status" value="6"/>
</dbReference>
<keyword evidence="2 8" id="KW-0479">Metal-binding</keyword>
<evidence type="ECO:0000256" key="2">
    <source>
        <dbReference type="ARBA" id="ARBA00022723"/>
    </source>
</evidence>
<evidence type="ECO:0000313" key="12">
    <source>
        <dbReference type="EMBL" id="KAG6451205.1"/>
    </source>
</evidence>
<dbReference type="FunFam" id="3.30.160.60:FF:000145">
    <property type="entry name" value="Zinc finger protein 574"/>
    <property type="match status" value="1"/>
</dbReference>